<comment type="caution">
    <text evidence="1">The sequence shown here is derived from an EMBL/GenBank/DDBJ whole genome shotgun (WGS) entry which is preliminary data.</text>
</comment>
<evidence type="ECO:0000313" key="1">
    <source>
        <dbReference type="EMBL" id="KAJ0013758.1"/>
    </source>
</evidence>
<name>A0ACC0XBU7_9ROSI</name>
<accession>A0ACC0XBU7</accession>
<dbReference type="EMBL" id="CM047748">
    <property type="protein sequence ID" value="KAJ0013758.1"/>
    <property type="molecule type" value="Genomic_DNA"/>
</dbReference>
<organism evidence="1 2">
    <name type="scientific">Pistacia integerrima</name>
    <dbReference type="NCBI Taxonomy" id="434235"/>
    <lineage>
        <taxon>Eukaryota</taxon>
        <taxon>Viridiplantae</taxon>
        <taxon>Streptophyta</taxon>
        <taxon>Embryophyta</taxon>
        <taxon>Tracheophyta</taxon>
        <taxon>Spermatophyta</taxon>
        <taxon>Magnoliopsida</taxon>
        <taxon>eudicotyledons</taxon>
        <taxon>Gunneridae</taxon>
        <taxon>Pentapetalae</taxon>
        <taxon>rosids</taxon>
        <taxon>malvids</taxon>
        <taxon>Sapindales</taxon>
        <taxon>Anacardiaceae</taxon>
        <taxon>Pistacia</taxon>
    </lineage>
</organism>
<protein>
    <submittedName>
        <fullName evidence="1">Uncharacterized protein</fullName>
    </submittedName>
</protein>
<reference evidence="2" key="1">
    <citation type="journal article" date="2023" name="G3 (Bethesda)">
        <title>Genome assembly and association tests identify interacting loci associated with vigor, precocity, and sex in interspecific pistachio rootstocks.</title>
        <authorList>
            <person name="Palmer W."/>
            <person name="Jacygrad E."/>
            <person name="Sagayaradj S."/>
            <person name="Cavanaugh K."/>
            <person name="Han R."/>
            <person name="Bertier L."/>
            <person name="Beede B."/>
            <person name="Kafkas S."/>
            <person name="Golino D."/>
            <person name="Preece J."/>
            <person name="Michelmore R."/>
        </authorList>
    </citation>
    <scope>NUCLEOTIDE SEQUENCE [LARGE SCALE GENOMIC DNA]</scope>
</reference>
<proteinExistence type="predicted"/>
<evidence type="ECO:0000313" key="2">
    <source>
        <dbReference type="Proteomes" id="UP001163603"/>
    </source>
</evidence>
<sequence>MAAVSMRVPTTLSSTAIRLKAYSTKPTRISLNPSFENITKRPLMASLSEQTHQRKLPILLFDIMDTIVRDPFYQDGPAFFGMPMKELIECKHPTAWIEFKKGLIDEVELARKFFKDGRPFNLEGW</sequence>
<keyword evidence="2" id="KW-1185">Reference proteome</keyword>
<dbReference type="Proteomes" id="UP001163603">
    <property type="component" value="Chromosome 13"/>
</dbReference>
<gene>
    <name evidence="1" type="ORF">Pint_21314</name>
</gene>